<evidence type="ECO:0000313" key="2">
    <source>
        <dbReference type="Proteomes" id="UP000242849"/>
    </source>
</evidence>
<gene>
    <name evidence="1" type="ORF">SAMN05421553_4156</name>
</gene>
<accession>A0A1H5GIH8</accession>
<dbReference type="OrthoDB" id="5985043at2"/>
<evidence type="ECO:0000313" key="1">
    <source>
        <dbReference type="EMBL" id="SEE15450.1"/>
    </source>
</evidence>
<dbReference type="Proteomes" id="UP000242849">
    <property type="component" value="Unassembled WGS sequence"/>
</dbReference>
<dbReference type="EMBL" id="FNSC01000001">
    <property type="protein sequence ID" value="SEE15450.1"/>
    <property type="molecule type" value="Genomic_DNA"/>
</dbReference>
<name>A0A1H5GIH8_PSEAG</name>
<reference evidence="2" key="1">
    <citation type="submission" date="2016-10" db="EMBL/GenBank/DDBJ databases">
        <authorList>
            <person name="Varghese N."/>
            <person name="Submissions S."/>
        </authorList>
    </citation>
    <scope>NUCLEOTIDE SEQUENCE [LARGE SCALE GENOMIC DNA]</scope>
    <source>
        <strain evidence="2">DSM 12111</strain>
    </source>
</reference>
<sequence length="212" mass="23649">MQGKPLLVGGGVVLIAVLGTLHWRLQSEPQVIAQASQADNATSLLSDVSPATPMPTEAQLQELLQNPAVKNQEQRLAFHQAYRSFVSGASELSPAKRESQAEALREQIETYEQRNELAMSESLLLQLGLIQLTTGDEQAQKDQAAALVARYKAISAEREAKAATPSAEFRRYKTDEKRIVEEVLSMDSFPDGLSRDEYLRQRLQQAREQHYQ</sequence>
<organism evidence="1 2">
    <name type="scientific">Pseudomonas anguilliseptica</name>
    <dbReference type="NCBI Taxonomy" id="53406"/>
    <lineage>
        <taxon>Bacteria</taxon>
        <taxon>Pseudomonadati</taxon>
        <taxon>Pseudomonadota</taxon>
        <taxon>Gammaproteobacteria</taxon>
        <taxon>Pseudomonadales</taxon>
        <taxon>Pseudomonadaceae</taxon>
        <taxon>Pseudomonas</taxon>
    </lineage>
</organism>
<protein>
    <submittedName>
        <fullName evidence="1">Uncharacterized protein</fullName>
    </submittedName>
</protein>
<dbReference type="RefSeq" id="WP_139272721.1">
    <property type="nucleotide sequence ID" value="NZ_CP156749.1"/>
</dbReference>
<dbReference type="AlphaFoldDB" id="A0A1H5GIH8"/>
<keyword evidence="2" id="KW-1185">Reference proteome</keyword>
<dbReference type="STRING" id="53406.SAMN05421553_4156"/>
<proteinExistence type="predicted"/>